<reference evidence="1 2" key="1">
    <citation type="submission" date="2018-08" db="EMBL/GenBank/DDBJ databases">
        <title>A genome reference for cultivated species of the human gut microbiota.</title>
        <authorList>
            <person name="Zou Y."/>
            <person name="Xue W."/>
            <person name="Luo G."/>
        </authorList>
    </citation>
    <scope>NUCLEOTIDE SEQUENCE [LARGE SCALE GENOMIC DNA]</scope>
    <source>
        <strain evidence="1 2">AM44-11BH</strain>
    </source>
</reference>
<evidence type="ECO:0000313" key="2">
    <source>
        <dbReference type="Proteomes" id="UP000284779"/>
    </source>
</evidence>
<dbReference type="RefSeq" id="WP_117969273.1">
    <property type="nucleotide sequence ID" value="NZ_CAUBDO010000001.1"/>
</dbReference>
<comment type="caution">
    <text evidence="1">The sequence shown here is derived from an EMBL/GenBank/DDBJ whole genome shotgun (WGS) entry which is preliminary data.</text>
</comment>
<accession>A0A413RDA3</accession>
<dbReference type="EMBL" id="QSFD01000001">
    <property type="protein sequence ID" value="RHA20758.1"/>
    <property type="molecule type" value="Genomic_DNA"/>
</dbReference>
<dbReference type="AlphaFoldDB" id="A0A413RDA3"/>
<protein>
    <submittedName>
        <fullName evidence="1">Uncharacterized protein</fullName>
    </submittedName>
</protein>
<proteinExistence type="predicted"/>
<keyword evidence="2" id="KW-1185">Reference proteome</keyword>
<sequence>MVDICVVKRMLSEKYKIYNDKTKLCITQNIEVEFLENEITIMCWDFEYVYYSFDYRSEKEMFESINSFIETLIDRPVKIKEYYYKNKLYKRTLNQQDDKGVWKKIGSSKRFSIIFKRKNIKMVEKIFKNKKEERYECYIEGKR</sequence>
<evidence type="ECO:0000313" key="1">
    <source>
        <dbReference type="EMBL" id="RHA20758.1"/>
    </source>
</evidence>
<name>A0A413RDA3_9FIRM</name>
<dbReference type="Proteomes" id="UP000284779">
    <property type="component" value="Unassembled WGS sequence"/>
</dbReference>
<organism evidence="1 2">
    <name type="scientific">Eubacterium ventriosum</name>
    <dbReference type="NCBI Taxonomy" id="39496"/>
    <lineage>
        <taxon>Bacteria</taxon>
        <taxon>Bacillati</taxon>
        <taxon>Bacillota</taxon>
        <taxon>Clostridia</taxon>
        <taxon>Eubacteriales</taxon>
        <taxon>Eubacteriaceae</taxon>
        <taxon>Eubacterium</taxon>
    </lineage>
</organism>
<gene>
    <name evidence="1" type="ORF">DW944_00905</name>
</gene>